<dbReference type="InterPro" id="IPR027417">
    <property type="entry name" value="P-loop_NTPase"/>
</dbReference>
<keyword evidence="3" id="KW-1003">Cell membrane</keyword>
<dbReference type="Pfam" id="PF00063">
    <property type="entry name" value="Myosin_head"/>
    <property type="match status" value="1"/>
</dbReference>
<evidence type="ECO:0000256" key="11">
    <source>
        <dbReference type="ARBA" id="ARBA00023180"/>
    </source>
</evidence>
<keyword evidence="9 12" id="KW-0472">Membrane</keyword>
<dbReference type="GO" id="GO:0030428">
    <property type="term" value="C:cell septum"/>
    <property type="evidence" value="ECO:0007669"/>
    <property type="project" value="TreeGrafter"/>
</dbReference>
<dbReference type="InterPro" id="IPR029044">
    <property type="entry name" value="Nucleotide-diphossugar_trans"/>
</dbReference>
<evidence type="ECO:0000256" key="3">
    <source>
        <dbReference type="ARBA" id="ARBA00022475"/>
    </source>
</evidence>
<dbReference type="Gene3D" id="3.10.120.10">
    <property type="entry name" value="Cytochrome b5-like heme/steroid binding domain"/>
    <property type="match status" value="1"/>
</dbReference>
<feature type="transmembrane region" description="Helical" evidence="12">
    <location>
        <begin position="337"/>
        <end position="357"/>
    </location>
</feature>
<dbReference type="EC" id="2.4.1.16" evidence="2"/>
<keyword evidence="6 12" id="KW-0812">Transmembrane</keyword>
<dbReference type="GO" id="GO:0016459">
    <property type="term" value="C:myosin complex"/>
    <property type="evidence" value="ECO:0007669"/>
    <property type="project" value="UniProtKB-KW"/>
</dbReference>
<keyword evidence="10" id="KW-0505">Motor protein</keyword>
<keyword evidence="11" id="KW-0325">Glycoprotein</keyword>
<feature type="transmembrane region" description="Helical" evidence="12">
    <location>
        <begin position="377"/>
        <end position="397"/>
    </location>
</feature>
<protein>
    <recommendedName>
        <fullName evidence="2">chitin synthase</fullName>
        <ecNumber evidence="2">2.4.1.16</ecNumber>
    </recommendedName>
</protein>
<dbReference type="SUPFAM" id="SSF55856">
    <property type="entry name" value="Cytochrome b5-like heme/steroid binding domain"/>
    <property type="match status" value="1"/>
</dbReference>
<dbReference type="PANTHER" id="PTHR22914">
    <property type="entry name" value="CHITIN SYNTHASE"/>
    <property type="match status" value="1"/>
</dbReference>
<keyword evidence="7 12" id="KW-1133">Transmembrane helix</keyword>
<sequence>MVSQVEKHLKMHQKVNQNITFSYTHDFIIRHYTENVSYSIEKLYSENHEIDLCTEFAPVFCEAPKREGSKNSLLAQLFLPYLGGTSQAKVKTCINDFGQKAATKEEITIDVKATGILEEDAPIPVCERLRQQADSLFLKLENYTAWIVICLRSNDGNIENSCDINVLENQLREHDVCNIVKKASFHHTVTYVADDFCEHFHQALDLAKASSDMSFVEKCETLEEDREWDESYMLIGTNRVFLSDSAWRILENDIRCEEKSIYRRLRQEASSINEEQLATMRPLSDMFSMSDIYNSESERDVSFCGSDTAIPSGPSITKCKPKNRQLFSTKSSRSRKLWLIITWAITWWIPAPLLGWIGHMKRPDIRMAWREKFTLCFLILLLSAAMVWFIAFFSHIICPVKHIYSQYELQSKTSSADGIVSIRGEVFDLGKFAPRHWASEIIPNMALIQYAGQDVSHLFPVQVSALCEGAQNPVPLAMNLDNYVGLTDPNAKYHDFRYFTDDYRPDWYYEKMTYLRKNYRLGYMGYDVSDVRYQANNPRQFGGITSTRKWAILNGDVYDLTFYFMGGRSLKVPRNQTIPSDVDVNFIDTTIAQLFKVLAGTDITDLFNQLPMDHDLRERQLTCLRNLFLVGKVDARNSPQCVFSEYLLLIISGFLCSVILFKFVAALQVTQSSGDIEYSNFIVCQVPCYTEGEESIRKTLNSIATLKYDDKRKLLFIITDGMIVGSGNEKSTPRIVLDILGAEESIDRDALYYSAVGEGNKQHNMAKVYSGLYEYSGHAVPYIVVVKVGNQGERQKPGNRGKRDSQMVLMQFLNKVHYQSDMNPLEYEIYHQIQNVIGVNPFFYEYVMMVDADTEVMPDSLNSLVSSFINDDKVIGMCGETMLSNEKDTWVTMIQVYEYYISHFLSKAFESLFGTVTCLPGCFCMYRIRSVGKNQALLVSNIVMLEYGDIKVDTLHKKNLLHLGEDRYLTTLILKHFPTYKTKFNPNAACLTSAPDSWSVLVSQRRRWINSTIHNLGELIFLPQMCGFCCFSMRFVVILDLLSTLVMPAVVCYLGYLIYEISTHSSQVPLMSLITLASVYGLQAFIFIVRRKVRNQFPNGCEPRRVR</sequence>
<dbReference type="Gene3D" id="1.20.58.530">
    <property type="match status" value="1"/>
</dbReference>
<evidence type="ECO:0000256" key="12">
    <source>
        <dbReference type="SAM" id="Phobius"/>
    </source>
</evidence>
<dbReference type="Proteomes" id="UP001206595">
    <property type="component" value="Unassembled WGS sequence"/>
</dbReference>
<feature type="transmembrane region" description="Helical" evidence="12">
    <location>
        <begin position="1070"/>
        <end position="1089"/>
    </location>
</feature>
<dbReference type="Gene3D" id="3.40.850.10">
    <property type="entry name" value="Kinesin motor domain"/>
    <property type="match status" value="1"/>
</dbReference>
<evidence type="ECO:0000256" key="1">
    <source>
        <dbReference type="ARBA" id="ARBA00004651"/>
    </source>
</evidence>
<dbReference type="InterPro" id="IPR004835">
    <property type="entry name" value="Chitin_synth"/>
</dbReference>
<evidence type="ECO:0000256" key="2">
    <source>
        <dbReference type="ARBA" id="ARBA00012543"/>
    </source>
</evidence>
<keyword evidence="4" id="KW-0328">Glycosyltransferase</keyword>
<reference evidence="14" key="2">
    <citation type="journal article" date="2022" name="Proc. Natl. Acad. Sci. U.S.A.">
        <title>Diploid-dominant life cycles characterize the early evolution of Fungi.</title>
        <authorList>
            <person name="Amses K.R."/>
            <person name="Simmons D.R."/>
            <person name="Longcore J.E."/>
            <person name="Mondo S.J."/>
            <person name="Seto K."/>
            <person name="Jeronimo G.H."/>
            <person name="Bonds A.E."/>
            <person name="Quandt C.A."/>
            <person name="Davis W.J."/>
            <person name="Chang Y."/>
            <person name="Federici B.A."/>
            <person name="Kuo A."/>
            <person name="LaButti K."/>
            <person name="Pangilinan J."/>
            <person name="Andreopoulos W."/>
            <person name="Tritt A."/>
            <person name="Riley R."/>
            <person name="Hundley H."/>
            <person name="Johnson J."/>
            <person name="Lipzen A."/>
            <person name="Barry K."/>
            <person name="Lang B.F."/>
            <person name="Cuomo C.A."/>
            <person name="Buchler N.E."/>
            <person name="Grigoriev I.V."/>
            <person name="Spatafora J.W."/>
            <person name="Stajich J.E."/>
            <person name="James T.Y."/>
        </authorList>
    </citation>
    <scope>NUCLEOTIDE SEQUENCE</scope>
    <source>
        <strain evidence="14">AG</strain>
    </source>
</reference>
<dbReference type="GO" id="GO:0031505">
    <property type="term" value="P:fungal-type cell wall organization"/>
    <property type="evidence" value="ECO:0007669"/>
    <property type="project" value="TreeGrafter"/>
</dbReference>
<dbReference type="Gene3D" id="1.20.120.720">
    <property type="entry name" value="Myosin VI head, motor domain, U50 subdomain"/>
    <property type="match status" value="1"/>
</dbReference>
<reference evidence="14" key="1">
    <citation type="submission" date="2021-06" db="EMBL/GenBank/DDBJ databases">
        <authorList>
            <consortium name="DOE Joint Genome Institute"/>
            <person name="Mondo S.J."/>
            <person name="Amses K.R."/>
            <person name="Simmons D.R."/>
            <person name="Longcore J.E."/>
            <person name="Seto K."/>
            <person name="Alves G.H."/>
            <person name="Bonds A.E."/>
            <person name="Quandt C.A."/>
            <person name="Davis W.J."/>
            <person name="Chang Y."/>
            <person name="Letcher P.M."/>
            <person name="Powell M.J."/>
            <person name="Kuo A."/>
            <person name="Labutti K."/>
            <person name="Pangilinan J."/>
            <person name="Andreopoulos W."/>
            <person name="Tritt A."/>
            <person name="Riley R."/>
            <person name="Hundley H."/>
            <person name="Johnson J."/>
            <person name="Lipzen A."/>
            <person name="Barry K."/>
            <person name="Berbee M.L."/>
            <person name="Buchler N.E."/>
            <person name="Grigoriev I.V."/>
            <person name="Spatafora J.W."/>
            <person name="Stajich J.E."/>
            <person name="James T.Y."/>
        </authorList>
    </citation>
    <scope>NUCLEOTIDE SEQUENCE</scope>
    <source>
        <strain evidence="14">AG</strain>
    </source>
</reference>
<dbReference type="PANTHER" id="PTHR22914:SF45">
    <property type="entry name" value="CHITIN SYNTHASE"/>
    <property type="match status" value="1"/>
</dbReference>
<name>A0AAD5EDA6_UMBRA</name>
<evidence type="ECO:0000256" key="6">
    <source>
        <dbReference type="ARBA" id="ARBA00022692"/>
    </source>
</evidence>
<dbReference type="GO" id="GO:0005524">
    <property type="term" value="F:ATP binding"/>
    <property type="evidence" value="ECO:0007669"/>
    <property type="project" value="InterPro"/>
</dbReference>
<dbReference type="RefSeq" id="XP_051446093.1">
    <property type="nucleotide sequence ID" value="XM_051587945.1"/>
</dbReference>
<dbReference type="EMBL" id="MU620908">
    <property type="protein sequence ID" value="KAI8581089.1"/>
    <property type="molecule type" value="Genomic_DNA"/>
</dbReference>
<keyword evidence="8" id="KW-0518">Myosin</keyword>
<evidence type="ECO:0000256" key="8">
    <source>
        <dbReference type="ARBA" id="ARBA00023123"/>
    </source>
</evidence>
<dbReference type="InterPro" id="IPR001609">
    <property type="entry name" value="Myosin_head_motor_dom-like"/>
</dbReference>
<dbReference type="SMART" id="SM01117">
    <property type="entry name" value="Cyt-b5"/>
    <property type="match status" value="2"/>
</dbReference>
<dbReference type="InterPro" id="IPR036961">
    <property type="entry name" value="Kinesin_motor_dom_sf"/>
</dbReference>
<dbReference type="InterPro" id="IPR001199">
    <property type="entry name" value="Cyt_B5-like_heme/steroid-bd"/>
</dbReference>
<feature type="domain" description="Cytochrome b5 heme-binding" evidence="13">
    <location>
        <begin position="401"/>
        <end position="488"/>
    </location>
</feature>
<dbReference type="GO" id="GO:0003774">
    <property type="term" value="F:cytoskeletal motor activity"/>
    <property type="evidence" value="ECO:0007669"/>
    <property type="project" value="InterPro"/>
</dbReference>
<evidence type="ECO:0000259" key="13">
    <source>
        <dbReference type="PROSITE" id="PS50255"/>
    </source>
</evidence>
<comment type="subcellular location">
    <subcellularLocation>
        <location evidence="1">Cell membrane</location>
        <topology evidence="1">Multi-pass membrane protein</topology>
    </subcellularLocation>
</comment>
<dbReference type="GO" id="GO:0006031">
    <property type="term" value="P:chitin biosynthetic process"/>
    <property type="evidence" value="ECO:0007669"/>
    <property type="project" value="TreeGrafter"/>
</dbReference>
<proteinExistence type="predicted"/>
<keyword evidence="15" id="KW-1185">Reference proteome</keyword>
<evidence type="ECO:0000256" key="5">
    <source>
        <dbReference type="ARBA" id="ARBA00022679"/>
    </source>
</evidence>
<organism evidence="14 15">
    <name type="scientific">Umbelopsis ramanniana AG</name>
    <dbReference type="NCBI Taxonomy" id="1314678"/>
    <lineage>
        <taxon>Eukaryota</taxon>
        <taxon>Fungi</taxon>
        <taxon>Fungi incertae sedis</taxon>
        <taxon>Mucoromycota</taxon>
        <taxon>Mucoromycotina</taxon>
        <taxon>Umbelopsidomycetes</taxon>
        <taxon>Umbelopsidales</taxon>
        <taxon>Umbelopsidaceae</taxon>
        <taxon>Umbelopsis</taxon>
    </lineage>
</organism>
<keyword evidence="5" id="KW-0808">Transferase</keyword>
<dbReference type="GO" id="GO:0004100">
    <property type="term" value="F:chitin synthase activity"/>
    <property type="evidence" value="ECO:0007669"/>
    <property type="project" value="UniProtKB-EC"/>
</dbReference>
<evidence type="ECO:0000313" key="14">
    <source>
        <dbReference type="EMBL" id="KAI8581089.1"/>
    </source>
</evidence>
<evidence type="ECO:0000256" key="10">
    <source>
        <dbReference type="ARBA" id="ARBA00023175"/>
    </source>
</evidence>
<evidence type="ECO:0000256" key="4">
    <source>
        <dbReference type="ARBA" id="ARBA00022676"/>
    </source>
</evidence>
<accession>A0AAD5EDA6</accession>
<gene>
    <name evidence="14" type="ORF">K450DRAFT_234564</name>
</gene>
<dbReference type="GeneID" id="75913290"/>
<evidence type="ECO:0000313" key="15">
    <source>
        <dbReference type="Proteomes" id="UP001206595"/>
    </source>
</evidence>
<dbReference type="InterPro" id="IPR036400">
    <property type="entry name" value="Cyt_B5-like_heme/steroid_sf"/>
</dbReference>
<dbReference type="AlphaFoldDB" id="A0AAD5EDA6"/>
<dbReference type="GO" id="GO:0005886">
    <property type="term" value="C:plasma membrane"/>
    <property type="evidence" value="ECO:0007669"/>
    <property type="project" value="UniProtKB-SubCell"/>
</dbReference>
<feature type="transmembrane region" description="Helical" evidence="12">
    <location>
        <begin position="646"/>
        <end position="665"/>
    </location>
</feature>
<dbReference type="SUPFAM" id="SSF52540">
    <property type="entry name" value="P-loop containing nucleoside triphosphate hydrolases"/>
    <property type="match status" value="1"/>
</dbReference>
<dbReference type="SUPFAM" id="SSF53448">
    <property type="entry name" value="Nucleotide-diphospho-sugar transferases"/>
    <property type="match status" value="1"/>
</dbReference>
<dbReference type="PROSITE" id="PS50255">
    <property type="entry name" value="CYTOCHROME_B5_2"/>
    <property type="match status" value="1"/>
</dbReference>
<feature type="transmembrane region" description="Helical" evidence="12">
    <location>
        <begin position="1035"/>
        <end position="1058"/>
    </location>
</feature>
<dbReference type="Pfam" id="PF03142">
    <property type="entry name" value="Chitin_synth_2"/>
    <property type="match status" value="1"/>
</dbReference>
<comment type="caution">
    <text evidence="14">The sequence shown here is derived from an EMBL/GenBank/DDBJ whole genome shotgun (WGS) entry which is preliminary data.</text>
</comment>
<evidence type="ECO:0000256" key="9">
    <source>
        <dbReference type="ARBA" id="ARBA00023136"/>
    </source>
</evidence>
<evidence type="ECO:0000256" key="7">
    <source>
        <dbReference type="ARBA" id="ARBA00022989"/>
    </source>
</evidence>